<evidence type="ECO:0000259" key="5">
    <source>
        <dbReference type="Pfam" id="PF00501"/>
    </source>
</evidence>
<dbReference type="NCBIfam" id="NF004808">
    <property type="entry name" value="PRK06155.1"/>
    <property type="match status" value="1"/>
</dbReference>
<evidence type="ECO:0000256" key="3">
    <source>
        <dbReference type="ARBA" id="ARBA00022741"/>
    </source>
</evidence>
<dbReference type="CDD" id="cd05934">
    <property type="entry name" value="FACL_DitJ_like"/>
    <property type="match status" value="1"/>
</dbReference>
<gene>
    <name evidence="7" type="ORF">ACFQFQ_26275</name>
</gene>
<dbReference type="SUPFAM" id="SSF56801">
    <property type="entry name" value="Acetyl-CoA synthetase-like"/>
    <property type="match status" value="1"/>
</dbReference>
<dbReference type="Pfam" id="PF13193">
    <property type="entry name" value="AMP-binding_C"/>
    <property type="match status" value="1"/>
</dbReference>
<dbReference type="PANTHER" id="PTHR43107:SF15">
    <property type="entry name" value="FATTY ACID TRANSPORT PROTEIN 3, ISOFORM A"/>
    <property type="match status" value="1"/>
</dbReference>
<evidence type="ECO:0000313" key="7">
    <source>
        <dbReference type="EMBL" id="MFC6762232.1"/>
    </source>
</evidence>
<keyword evidence="8" id="KW-1185">Reference proteome</keyword>
<name>A0ABW2B9T6_9RHOB</name>
<feature type="domain" description="AMP-dependent synthetase/ligase" evidence="5">
    <location>
        <begin position="35"/>
        <end position="385"/>
    </location>
</feature>
<evidence type="ECO:0000256" key="2">
    <source>
        <dbReference type="ARBA" id="ARBA00022598"/>
    </source>
</evidence>
<dbReference type="EMBL" id="JBHSWG010000004">
    <property type="protein sequence ID" value="MFC6762232.1"/>
    <property type="molecule type" value="Genomic_DNA"/>
</dbReference>
<proteinExistence type="inferred from homology"/>
<evidence type="ECO:0000256" key="1">
    <source>
        <dbReference type="ARBA" id="ARBA00006432"/>
    </source>
</evidence>
<dbReference type="Gene3D" id="3.40.50.12780">
    <property type="entry name" value="N-terminal domain of ligase-like"/>
    <property type="match status" value="1"/>
</dbReference>
<evidence type="ECO:0000259" key="6">
    <source>
        <dbReference type="Pfam" id="PF13193"/>
    </source>
</evidence>
<reference evidence="8" key="1">
    <citation type="journal article" date="2019" name="Int. J. Syst. Evol. Microbiol.">
        <title>The Global Catalogue of Microorganisms (GCM) 10K type strain sequencing project: providing services to taxonomists for standard genome sequencing and annotation.</title>
        <authorList>
            <consortium name="The Broad Institute Genomics Platform"/>
            <consortium name="The Broad Institute Genome Sequencing Center for Infectious Disease"/>
            <person name="Wu L."/>
            <person name="Ma J."/>
        </authorList>
    </citation>
    <scope>NUCLEOTIDE SEQUENCE [LARGE SCALE GENOMIC DNA]</scope>
    <source>
        <strain evidence="8">CCUG 66188</strain>
    </source>
</reference>
<organism evidence="7 8">
    <name type="scientific">Sulfitobacter porphyrae</name>
    <dbReference type="NCBI Taxonomy" id="1246864"/>
    <lineage>
        <taxon>Bacteria</taxon>
        <taxon>Pseudomonadati</taxon>
        <taxon>Pseudomonadota</taxon>
        <taxon>Alphaproteobacteria</taxon>
        <taxon>Rhodobacterales</taxon>
        <taxon>Roseobacteraceae</taxon>
        <taxon>Sulfitobacter</taxon>
    </lineage>
</organism>
<dbReference type="Proteomes" id="UP001596353">
    <property type="component" value="Unassembled WGS sequence"/>
</dbReference>
<keyword evidence="3" id="KW-0547">Nucleotide-binding</keyword>
<sequence length="538" mass="58893">MSADTPPVTHPACHDRYDDVVDGFAPQDRTLRTMLQRQADRYGDRPFVTCGGVSWTFARTAEVARDWGARLGAAGIGAGDRVLIHCSNRAEFLQAYLGATWIGAIATPVNTAFRGAQLAHVLANAGPKLLIVEEQFQHAYDDLGADAQLPPLLWPVTADGIQTSGSTAHPADIVAVQPGDTAAILYTSGTTGPSKGVCCPQAQFFWWGIYSARALGVREGDVLMTALPVFHTNALNAFYQALLMGCEYVLLPKFSASGYWTSAVECRATVTYLLGAMAAILMAQPERPGDRKHVIRTALGGGVPARDQETFFHRFGIPLVDGYASTESNFLFYNPYPSPRPGSMGKLAKGAHAMVADEHDMPVPDGTAGELLLRPTEPHSFASGYFGMPEKTVEAWANLWFHTGDRVVRNPDGYFSFIDRMKDAIRRRGENVSSWEVEQAIMTHDAIEACAVYPVPSELGEDEVATAIQLKEGQTLAPLDLIQYLETRLAHFAVPRYVRQMQAMPLTENGKIKKVVLREEGIVPDMWDLETTGYKVKR</sequence>
<comment type="similarity">
    <text evidence="1">Belongs to the ATP-dependent AMP-binding enzyme family.</text>
</comment>
<dbReference type="Gene3D" id="3.30.300.30">
    <property type="match status" value="1"/>
</dbReference>
<evidence type="ECO:0000256" key="4">
    <source>
        <dbReference type="ARBA" id="ARBA00022840"/>
    </source>
</evidence>
<dbReference type="InterPro" id="IPR020845">
    <property type="entry name" value="AMP-binding_CS"/>
</dbReference>
<dbReference type="InterPro" id="IPR000873">
    <property type="entry name" value="AMP-dep_synth/lig_dom"/>
</dbReference>
<accession>A0ABW2B9T6</accession>
<comment type="caution">
    <text evidence="7">The sequence shown here is derived from an EMBL/GenBank/DDBJ whole genome shotgun (WGS) entry which is preliminary data.</text>
</comment>
<dbReference type="PROSITE" id="PS00455">
    <property type="entry name" value="AMP_BINDING"/>
    <property type="match status" value="1"/>
</dbReference>
<dbReference type="PANTHER" id="PTHR43107">
    <property type="entry name" value="LONG-CHAIN FATTY ACID TRANSPORT PROTEIN"/>
    <property type="match status" value="1"/>
</dbReference>
<dbReference type="GO" id="GO:0016874">
    <property type="term" value="F:ligase activity"/>
    <property type="evidence" value="ECO:0007669"/>
    <property type="project" value="UniProtKB-KW"/>
</dbReference>
<dbReference type="Pfam" id="PF00501">
    <property type="entry name" value="AMP-binding"/>
    <property type="match status" value="1"/>
</dbReference>
<dbReference type="InterPro" id="IPR042099">
    <property type="entry name" value="ANL_N_sf"/>
</dbReference>
<keyword evidence="4" id="KW-0067">ATP-binding</keyword>
<dbReference type="InterPro" id="IPR045851">
    <property type="entry name" value="AMP-bd_C_sf"/>
</dbReference>
<feature type="domain" description="AMP-binding enzyme C-terminal" evidence="6">
    <location>
        <begin position="436"/>
        <end position="511"/>
    </location>
</feature>
<evidence type="ECO:0000313" key="8">
    <source>
        <dbReference type="Proteomes" id="UP001596353"/>
    </source>
</evidence>
<dbReference type="InterPro" id="IPR025110">
    <property type="entry name" value="AMP-bd_C"/>
</dbReference>
<protein>
    <submittedName>
        <fullName evidence="7">ATP-dependent acyl-CoA ligase</fullName>
    </submittedName>
</protein>
<keyword evidence="2 7" id="KW-0436">Ligase</keyword>